<evidence type="ECO:0000256" key="4">
    <source>
        <dbReference type="ARBA" id="ARBA00022840"/>
    </source>
</evidence>
<feature type="domain" description="ABC transmembrane type-1" evidence="9">
    <location>
        <begin position="18"/>
        <end position="298"/>
    </location>
</feature>
<keyword evidence="11" id="KW-1185">Reference proteome</keyword>
<evidence type="ECO:0000256" key="2">
    <source>
        <dbReference type="ARBA" id="ARBA00022692"/>
    </source>
</evidence>
<sequence>MVHRRLLQLAGAVPGVILALAGVGVLLSAMHVGFALTAGSVIATLVRDDGDLASTLPALVALAAIAVVRGVVVAVREPVATRLGASVRLRLRRRLLARLVAVPAAERDAGEVAATVIDGVDGLDAYYTRYLPQLVVVLVVPAAVVGLVAVRSTAAGAVLAVAAAVAVLAPRVWDARLLRNGRRRWDVFTRLSADFVEALQQVPLLRAFGATGRVADRLATTAEGLRRSTMTQLRVSLVETAVSALALHLGTALAVVAALHGVLTGDVRAPVAVTVLLLARECFRPVQDLGTTWHAGYLGLTAVDGLDRLLSMRPSVVEAGDHAAPAATGTIELTGVTYRYPGSTTGVRDLSLRVAAGETVAVVGPSGSGKSTLARLLERDVDPQQGVVRVGGLGLPDYTPTARSRSVVVVPQDPTLFAWTVRENLRLYRPDATGSQIEQAARTADVHEVVQSLPDGYDTVLAEDGGQLSGGQRQRLALARALLSPAPVLVLDEITSALDVGTERRVMDAVVAATRERTVIVVAHRESACTHADRWVRLQDGRIVATGDGAPVVEAPAGAR</sequence>
<dbReference type="InterPro" id="IPR027417">
    <property type="entry name" value="P-loop_NTPase"/>
</dbReference>
<comment type="subcellular location">
    <subcellularLocation>
        <location evidence="1">Cell membrane</location>
        <topology evidence="1">Multi-pass membrane protein</topology>
    </subcellularLocation>
</comment>
<keyword evidence="5 7" id="KW-1133">Transmembrane helix</keyword>
<dbReference type="InterPro" id="IPR036640">
    <property type="entry name" value="ABC1_TM_sf"/>
</dbReference>
<comment type="caution">
    <text evidence="10">The sequence shown here is derived from an EMBL/GenBank/DDBJ whole genome shotgun (WGS) entry which is preliminary data.</text>
</comment>
<dbReference type="InterPro" id="IPR003439">
    <property type="entry name" value="ABC_transporter-like_ATP-bd"/>
</dbReference>
<dbReference type="SUPFAM" id="SSF52540">
    <property type="entry name" value="P-loop containing nucleoside triphosphate hydrolases"/>
    <property type="match status" value="1"/>
</dbReference>
<evidence type="ECO:0000256" key="1">
    <source>
        <dbReference type="ARBA" id="ARBA00004651"/>
    </source>
</evidence>
<dbReference type="Gene3D" id="3.40.50.300">
    <property type="entry name" value="P-loop containing nucleotide triphosphate hydrolases"/>
    <property type="match status" value="1"/>
</dbReference>
<feature type="transmembrane region" description="Helical" evidence="7">
    <location>
        <begin position="155"/>
        <end position="173"/>
    </location>
</feature>
<accession>A0ABX2A4F0</accession>
<dbReference type="EMBL" id="JABEZU010000002">
    <property type="protein sequence ID" value="NOV97590.1"/>
    <property type="molecule type" value="Genomic_DNA"/>
</dbReference>
<dbReference type="PROSITE" id="PS50929">
    <property type="entry name" value="ABC_TM1F"/>
    <property type="match status" value="1"/>
</dbReference>
<dbReference type="InterPro" id="IPR017871">
    <property type="entry name" value="ABC_transporter-like_CS"/>
</dbReference>
<feature type="transmembrane region" description="Helical" evidence="7">
    <location>
        <begin position="56"/>
        <end position="75"/>
    </location>
</feature>
<dbReference type="InterPro" id="IPR003593">
    <property type="entry name" value="AAA+_ATPase"/>
</dbReference>
<dbReference type="Pfam" id="PF00005">
    <property type="entry name" value="ABC_tran"/>
    <property type="match status" value="1"/>
</dbReference>
<organism evidence="10 11">
    <name type="scientific">Isoptericola halotolerans</name>
    <dbReference type="NCBI Taxonomy" id="300560"/>
    <lineage>
        <taxon>Bacteria</taxon>
        <taxon>Bacillati</taxon>
        <taxon>Actinomycetota</taxon>
        <taxon>Actinomycetes</taxon>
        <taxon>Micrococcales</taxon>
        <taxon>Promicromonosporaceae</taxon>
        <taxon>Isoptericola</taxon>
    </lineage>
</organism>
<evidence type="ECO:0000259" key="8">
    <source>
        <dbReference type="PROSITE" id="PS50893"/>
    </source>
</evidence>
<keyword evidence="2 7" id="KW-0812">Transmembrane</keyword>
<dbReference type="InterPro" id="IPR039421">
    <property type="entry name" value="Type_1_exporter"/>
</dbReference>
<dbReference type="Proteomes" id="UP000757540">
    <property type="component" value="Unassembled WGS sequence"/>
</dbReference>
<name>A0ABX2A4F0_9MICO</name>
<evidence type="ECO:0000313" key="10">
    <source>
        <dbReference type="EMBL" id="NOV97590.1"/>
    </source>
</evidence>
<dbReference type="PROSITE" id="PS00211">
    <property type="entry name" value="ABC_TRANSPORTER_1"/>
    <property type="match status" value="1"/>
</dbReference>
<proteinExistence type="predicted"/>
<feature type="transmembrane region" description="Helical" evidence="7">
    <location>
        <begin position="130"/>
        <end position="149"/>
    </location>
</feature>
<keyword evidence="3" id="KW-0547">Nucleotide-binding</keyword>
<gene>
    <name evidence="10" type="ORF">HDG69_002165</name>
</gene>
<keyword evidence="6 7" id="KW-0472">Membrane</keyword>
<dbReference type="Pfam" id="PF00664">
    <property type="entry name" value="ABC_membrane"/>
    <property type="match status" value="1"/>
</dbReference>
<dbReference type="RefSeq" id="WP_171783778.1">
    <property type="nucleotide sequence ID" value="NZ_BAAAML010000009.1"/>
</dbReference>
<dbReference type="Gene3D" id="1.20.1560.10">
    <property type="entry name" value="ABC transporter type 1, transmembrane domain"/>
    <property type="match status" value="1"/>
</dbReference>
<reference evidence="10 11" key="1">
    <citation type="submission" date="2020-05" db="EMBL/GenBank/DDBJ databases">
        <title>Genomic Encyclopedia of Type Strains, Phase III (KMG-III): the genomes of soil and plant-associated and newly described type strains.</title>
        <authorList>
            <person name="Whitman W."/>
        </authorList>
    </citation>
    <scope>NUCLEOTIDE SEQUENCE [LARGE SCALE GENOMIC DNA]</scope>
    <source>
        <strain evidence="10 11">KCTC 19046</strain>
    </source>
</reference>
<evidence type="ECO:0000313" key="11">
    <source>
        <dbReference type="Proteomes" id="UP000757540"/>
    </source>
</evidence>
<dbReference type="PANTHER" id="PTHR24221:SF590">
    <property type="entry name" value="COMPONENT LINKED WITH THE ASSEMBLY OF CYTOCHROME' TRANSPORT TRANSMEMBRANE ATP-BINDING PROTEIN ABC TRANSPORTER CYDD-RELATED"/>
    <property type="match status" value="1"/>
</dbReference>
<evidence type="ECO:0000256" key="3">
    <source>
        <dbReference type="ARBA" id="ARBA00022741"/>
    </source>
</evidence>
<protein>
    <submittedName>
        <fullName evidence="10">ABC-type transport system involved in cytochrome bd biosynthesis fused ATPase/permease subunit</fullName>
    </submittedName>
</protein>
<evidence type="ECO:0000256" key="6">
    <source>
        <dbReference type="ARBA" id="ARBA00023136"/>
    </source>
</evidence>
<feature type="domain" description="ABC transporter" evidence="8">
    <location>
        <begin position="331"/>
        <end position="560"/>
    </location>
</feature>
<dbReference type="PROSITE" id="PS50893">
    <property type="entry name" value="ABC_TRANSPORTER_2"/>
    <property type="match status" value="1"/>
</dbReference>
<evidence type="ECO:0000256" key="7">
    <source>
        <dbReference type="SAM" id="Phobius"/>
    </source>
</evidence>
<dbReference type="InterPro" id="IPR011527">
    <property type="entry name" value="ABC1_TM_dom"/>
</dbReference>
<dbReference type="SMART" id="SM00382">
    <property type="entry name" value="AAA"/>
    <property type="match status" value="1"/>
</dbReference>
<dbReference type="SUPFAM" id="SSF90123">
    <property type="entry name" value="ABC transporter transmembrane region"/>
    <property type="match status" value="1"/>
</dbReference>
<feature type="transmembrane region" description="Helical" evidence="7">
    <location>
        <begin position="235"/>
        <end position="259"/>
    </location>
</feature>
<evidence type="ECO:0000259" key="9">
    <source>
        <dbReference type="PROSITE" id="PS50929"/>
    </source>
</evidence>
<keyword evidence="4" id="KW-0067">ATP-binding</keyword>
<dbReference type="PANTHER" id="PTHR24221">
    <property type="entry name" value="ATP-BINDING CASSETTE SUB-FAMILY B"/>
    <property type="match status" value="1"/>
</dbReference>
<evidence type="ECO:0000256" key="5">
    <source>
        <dbReference type="ARBA" id="ARBA00022989"/>
    </source>
</evidence>
<feature type="transmembrane region" description="Helical" evidence="7">
    <location>
        <begin position="12"/>
        <end position="36"/>
    </location>
</feature>